<dbReference type="AlphaFoldDB" id="A0A8B6HG19"/>
<keyword evidence="3" id="KW-1185">Reference proteome</keyword>
<accession>A0A8B6HG19</accession>
<reference evidence="2" key="1">
    <citation type="submission" date="2018-11" db="EMBL/GenBank/DDBJ databases">
        <authorList>
            <person name="Alioto T."/>
            <person name="Alioto T."/>
        </authorList>
    </citation>
    <scope>NUCLEOTIDE SEQUENCE</scope>
</reference>
<sequence>MHKLMLFCLVCFCLATICQAMTDNADMIGDSILSRAKRARRTCRQGKRCNSYRDCCSAQACRRGRCWRTVRFRLKSVRRGRK</sequence>
<evidence type="ECO:0000313" key="3">
    <source>
        <dbReference type="Proteomes" id="UP000596742"/>
    </source>
</evidence>
<dbReference type="Proteomes" id="UP000596742">
    <property type="component" value="Unassembled WGS sequence"/>
</dbReference>
<dbReference type="EMBL" id="UYJE01010073">
    <property type="protein sequence ID" value="VDI79365.1"/>
    <property type="molecule type" value="Genomic_DNA"/>
</dbReference>
<keyword evidence="1" id="KW-0732">Signal</keyword>
<proteinExistence type="predicted"/>
<feature type="signal peptide" evidence="1">
    <location>
        <begin position="1"/>
        <end position="20"/>
    </location>
</feature>
<evidence type="ECO:0000313" key="2">
    <source>
        <dbReference type="EMBL" id="VDI79365.1"/>
    </source>
</evidence>
<feature type="chain" id="PRO_5032317048" evidence="1">
    <location>
        <begin position="21"/>
        <end position="82"/>
    </location>
</feature>
<comment type="caution">
    <text evidence="2">The sequence shown here is derived from an EMBL/GenBank/DDBJ whole genome shotgun (WGS) entry which is preliminary data.</text>
</comment>
<evidence type="ECO:0000256" key="1">
    <source>
        <dbReference type="SAM" id="SignalP"/>
    </source>
</evidence>
<protein>
    <submittedName>
        <fullName evidence="2">Uncharacterized protein</fullName>
    </submittedName>
</protein>
<name>A0A8B6HG19_MYTGA</name>
<organism evidence="2 3">
    <name type="scientific">Mytilus galloprovincialis</name>
    <name type="common">Mediterranean mussel</name>
    <dbReference type="NCBI Taxonomy" id="29158"/>
    <lineage>
        <taxon>Eukaryota</taxon>
        <taxon>Metazoa</taxon>
        <taxon>Spiralia</taxon>
        <taxon>Lophotrochozoa</taxon>
        <taxon>Mollusca</taxon>
        <taxon>Bivalvia</taxon>
        <taxon>Autobranchia</taxon>
        <taxon>Pteriomorphia</taxon>
        <taxon>Mytilida</taxon>
        <taxon>Mytiloidea</taxon>
        <taxon>Mytilidae</taxon>
        <taxon>Mytilinae</taxon>
        <taxon>Mytilus</taxon>
    </lineage>
</organism>
<gene>
    <name evidence="2" type="ORF">MGAL_10B082341</name>
</gene>